<dbReference type="PANTHER" id="PTHR23272:SF161">
    <property type="entry name" value="ZINC FINGER BED DOMAIN-CONTAINING PROTEIN RICESLEEPER 1-LIKE"/>
    <property type="match status" value="1"/>
</dbReference>
<sequence>MLPKRSGVEVTVRLFALAWQAQQRRGERCADMARTIEASSQLDVKNSDGAIVLHEEVGTYDQVGDSSAEIHDGSSSTPMPENAAIVQSSNTQPIIRRRRLRSIVWNDFTKEQREDGSLVAICNHCKKQMAGGSSSGTTHLKKHLANCGLYQRTKTGNIDWNNVKSINECLRVFYQMTVKISSSISPTANHCFNNICGIHLSLRTWSISSNPLVSSVATKMLEQFERYWGITNIIPAAASILDPRYKMKSVEYFSKLIYTDESEAEAKIENVLQALKNLFNEYAVQLDKASSSHSFSCKVGSSVDNSGADCRPNGVSKGSPHNTLADLRFGLDHPTGSDEFAGCGKSCDTNSLTLVMIQNPVNEEPGTPTPCIHLAMSTAALSYILLESQSYNLLQ</sequence>
<dbReference type="PROSITE" id="PS50808">
    <property type="entry name" value="ZF_BED"/>
    <property type="match status" value="1"/>
</dbReference>
<keyword evidence="7" id="KW-1185">Reference proteome</keyword>
<dbReference type="SUPFAM" id="SSF53098">
    <property type="entry name" value="Ribonuclease H-like"/>
    <property type="match status" value="1"/>
</dbReference>
<dbReference type="Pfam" id="PF02892">
    <property type="entry name" value="zf-BED"/>
    <property type="match status" value="1"/>
</dbReference>
<dbReference type="InterPro" id="IPR025525">
    <property type="entry name" value="hAT-like_transposase_RNase-H"/>
</dbReference>
<evidence type="ECO:0000256" key="1">
    <source>
        <dbReference type="ARBA" id="ARBA00022723"/>
    </source>
</evidence>
<keyword evidence="2 4" id="KW-0863">Zinc-finger</keyword>
<dbReference type="PANTHER" id="PTHR23272">
    <property type="entry name" value="BED FINGER-RELATED"/>
    <property type="match status" value="1"/>
</dbReference>
<dbReference type="AlphaFoldDB" id="A0A843VP44"/>
<dbReference type="SUPFAM" id="SSF57667">
    <property type="entry name" value="beta-beta-alpha zinc fingers"/>
    <property type="match status" value="1"/>
</dbReference>
<keyword evidence="1" id="KW-0479">Metal-binding</keyword>
<dbReference type="InterPro" id="IPR012337">
    <property type="entry name" value="RNaseH-like_sf"/>
</dbReference>
<dbReference type="GO" id="GO:0008270">
    <property type="term" value="F:zinc ion binding"/>
    <property type="evidence" value="ECO:0007669"/>
    <property type="project" value="UniProtKB-KW"/>
</dbReference>
<evidence type="ECO:0000259" key="5">
    <source>
        <dbReference type="PROSITE" id="PS50808"/>
    </source>
</evidence>
<gene>
    <name evidence="6" type="ORF">Taro_028022</name>
</gene>
<dbReference type="Pfam" id="PF14372">
    <property type="entry name" value="hAT-like_RNase-H"/>
    <property type="match status" value="1"/>
</dbReference>
<organism evidence="6 7">
    <name type="scientific">Colocasia esculenta</name>
    <name type="common">Wild taro</name>
    <name type="synonym">Arum esculentum</name>
    <dbReference type="NCBI Taxonomy" id="4460"/>
    <lineage>
        <taxon>Eukaryota</taxon>
        <taxon>Viridiplantae</taxon>
        <taxon>Streptophyta</taxon>
        <taxon>Embryophyta</taxon>
        <taxon>Tracheophyta</taxon>
        <taxon>Spermatophyta</taxon>
        <taxon>Magnoliopsida</taxon>
        <taxon>Liliopsida</taxon>
        <taxon>Araceae</taxon>
        <taxon>Aroideae</taxon>
        <taxon>Colocasieae</taxon>
        <taxon>Colocasia</taxon>
    </lineage>
</organism>
<evidence type="ECO:0000313" key="6">
    <source>
        <dbReference type="EMBL" id="MQL95330.1"/>
    </source>
</evidence>
<dbReference type="EMBL" id="NMUH01001783">
    <property type="protein sequence ID" value="MQL95330.1"/>
    <property type="molecule type" value="Genomic_DNA"/>
</dbReference>
<feature type="domain" description="BED-type" evidence="5">
    <location>
        <begin position="99"/>
        <end position="144"/>
    </location>
</feature>
<proteinExistence type="predicted"/>
<dbReference type="Proteomes" id="UP000652761">
    <property type="component" value="Unassembled WGS sequence"/>
</dbReference>
<evidence type="ECO:0000256" key="3">
    <source>
        <dbReference type="ARBA" id="ARBA00022833"/>
    </source>
</evidence>
<comment type="caution">
    <text evidence="6">The sequence shown here is derived from an EMBL/GenBank/DDBJ whole genome shotgun (WGS) entry which is preliminary data.</text>
</comment>
<accession>A0A843VP44</accession>
<evidence type="ECO:0000313" key="7">
    <source>
        <dbReference type="Proteomes" id="UP000652761"/>
    </source>
</evidence>
<keyword evidence="3" id="KW-0862">Zinc</keyword>
<reference evidence="6" key="1">
    <citation type="submission" date="2017-07" db="EMBL/GenBank/DDBJ databases">
        <title>Taro Niue Genome Assembly and Annotation.</title>
        <authorList>
            <person name="Atibalentja N."/>
            <person name="Keating K."/>
            <person name="Fields C.J."/>
        </authorList>
    </citation>
    <scope>NUCLEOTIDE SEQUENCE</scope>
    <source>
        <strain evidence="6">Niue_2</strain>
        <tissue evidence="6">Leaf</tissue>
    </source>
</reference>
<dbReference type="InterPro" id="IPR036236">
    <property type="entry name" value="Znf_C2H2_sf"/>
</dbReference>
<dbReference type="OrthoDB" id="1607513at2759"/>
<dbReference type="GO" id="GO:0003677">
    <property type="term" value="F:DNA binding"/>
    <property type="evidence" value="ECO:0007669"/>
    <property type="project" value="InterPro"/>
</dbReference>
<evidence type="ECO:0000256" key="2">
    <source>
        <dbReference type="ARBA" id="ARBA00022771"/>
    </source>
</evidence>
<name>A0A843VP44_COLES</name>
<dbReference type="InterPro" id="IPR003656">
    <property type="entry name" value="Znf_BED"/>
</dbReference>
<evidence type="ECO:0000256" key="4">
    <source>
        <dbReference type="PROSITE-ProRule" id="PRU00027"/>
    </source>
</evidence>
<protein>
    <recommendedName>
        <fullName evidence="5">BED-type domain-containing protein</fullName>
    </recommendedName>
</protein>
<dbReference type="SMART" id="SM00614">
    <property type="entry name" value="ZnF_BED"/>
    <property type="match status" value="1"/>
</dbReference>